<dbReference type="EMBL" id="BAAAEU010000004">
    <property type="protein sequence ID" value="GAA0709251.1"/>
    <property type="molecule type" value="Genomic_DNA"/>
</dbReference>
<dbReference type="InterPro" id="IPR050638">
    <property type="entry name" value="AA-Vitamin_Transporters"/>
</dbReference>
<keyword evidence="5 6" id="KW-0472">Membrane</keyword>
<gene>
    <name evidence="8" type="ORF">GCM10009105_09540</name>
</gene>
<comment type="caution">
    <text evidence="8">The sequence shown here is derived from an EMBL/GenBank/DDBJ whole genome shotgun (WGS) entry which is preliminary data.</text>
</comment>
<dbReference type="Pfam" id="PF00892">
    <property type="entry name" value="EamA"/>
    <property type="match status" value="2"/>
</dbReference>
<feature type="transmembrane region" description="Helical" evidence="6">
    <location>
        <begin position="37"/>
        <end position="58"/>
    </location>
</feature>
<sequence>MSAAASRESRTALTQLLIAEILIGSVGVFAHEGGQDSITTVFFRCVFGSLFLIVWGIARGHFRGLLAERALIKAAIVSGVLLVLNWVALFAGMARSSISVATLVYHFFPFAMLGLAALCFGERTRPADYGWTALAFIGVALSADPFKLVGTADANYLIGVGLTFIAAVLCGASLLLSRRISRDRPFAVVLIQCLTGAAMLAPFARYVPIAHAGPHWFWLAGLGLIHSGICYVLFYSAYPRLPVVTIAVLAFVYPVVALLLDFLLYGHALGPVQWAGVALIVLGTLGVNLKWRWTRGKEVVAAPGVIAAMTNESASSATAQ</sequence>
<feature type="transmembrane region" description="Helical" evidence="6">
    <location>
        <begin position="131"/>
        <end position="150"/>
    </location>
</feature>
<evidence type="ECO:0000256" key="4">
    <source>
        <dbReference type="ARBA" id="ARBA00022989"/>
    </source>
</evidence>
<feature type="transmembrane region" description="Helical" evidence="6">
    <location>
        <begin position="156"/>
        <end position="176"/>
    </location>
</feature>
<dbReference type="InterPro" id="IPR037185">
    <property type="entry name" value="EmrE-like"/>
</dbReference>
<keyword evidence="4 6" id="KW-1133">Transmembrane helix</keyword>
<dbReference type="RefSeq" id="WP_343787704.1">
    <property type="nucleotide sequence ID" value="NZ_BAAAEU010000004.1"/>
</dbReference>
<proteinExistence type="inferred from homology"/>
<feature type="domain" description="EamA" evidence="7">
    <location>
        <begin position="15"/>
        <end position="142"/>
    </location>
</feature>
<evidence type="ECO:0000256" key="2">
    <source>
        <dbReference type="ARBA" id="ARBA00007362"/>
    </source>
</evidence>
<evidence type="ECO:0000256" key="3">
    <source>
        <dbReference type="ARBA" id="ARBA00022692"/>
    </source>
</evidence>
<feature type="transmembrane region" description="Helical" evidence="6">
    <location>
        <begin position="271"/>
        <end position="289"/>
    </location>
</feature>
<feature type="transmembrane region" description="Helical" evidence="6">
    <location>
        <begin position="98"/>
        <end position="119"/>
    </location>
</feature>
<comment type="similarity">
    <text evidence="2">Belongs to the EamA transporter family.</text>
</comment>
<feature type="transmembrane region" description="Helical" evidence="6">
    <location>
        <begin position="216"/>
        <end position="234"/>
    </location>
</feature>
<accession>A0ABN1IDP4</accession>
<feature type="transmembrane region" description="Helical" evidence="6">
    <location>
        <begin position="12"/>
        <end position="31"/>
    </location>
</feature>
<evidence type="ECO:0000313" key="9">
    <source>
        <dbReference type="Proteomes" id="UP001501523"/>
    </source>
</evidence>
<feature type="transmembrane region" description="Helical" evidence="6">
    <location>
        <begin position="241"/>
        <end position="265"/>
    </location>
</feature>
<comment type="subcellular location">
    <subcellularLocation>
        <location evidence="1">Membrane</location>
        <topology evidence="1">Multi-pass membrane protein</topology>
    </subcellularLocation>
</comment>
<dbReference type="PANTHER" id="PTHR32322">
    <property type="entry name" value="INNER MEMBRANE TRANSPORTER"/>
    <property type="match status" value="1"/>
</dbReference>
<organism evidence="8 9">
    <name type="scientific">Dokdonella soli</name>
    <dbReference type="NCBI Taxonomy" id="529810"/>
    <lineage>
        <taxon>Bacteria</taxon>
        <taxon>Pseudomonadati</taxon>
        <taxon>Pseudomonadota</taxon>
        <taxon>Gammaproteobacteria</taxon>
        <taxon>Lysobacterales</taxon>
        <taxon>Rhodanobacteraceae</taxon>
        <taxon>Dokdonella</taxon>
    </lineage>
</organism>
<feature type="domain" description="EamA" evidence="7">
    <location>
        <begin position="158"/>
        <end position="288"/>
    </location>
</feature>
<evidence type="ECO:0000259" key="7">
    <source>
        <dbReference type="Pfam" id="PF00892"/>
    </source>
</evidence>
<reference evidence="8 9" key="1">
    <citation type="journal article" date="2019" name="Int. J. Syst. Evol. Microbiol.">
        <title>The Global Catalogue of Microorganisms (GCM) 10K type strain sequencing project: providing services to taxonomists for standard genome sequencing and annotation.</title>
        <authorList>
            <consortium name="The Broad Institute Genomics Platform"/>
            <consortium name="The Broad Institute Genome Sequencing Center for Infectious Disease"/>
            <person name="Wu L."/>
            <person name="Ma J."/>
        </authorList>
    </citation>
    <scope>NUCLEOTIDE SEQUENCE [LARGE SCALE GENOMIC DNA]</scope>
    <source>
        <strain evidence="8 9">JCM 15421</strain>
    </source>
</reference>
<evidence type="ECO:0000256" key="1">
    <source>
        <dbReference type="ARBA" id="ARBA00004141"/>
    </source>
</evidence>
<dbReference type="PANTHER" id="PTHR32322:SF2">
    <property type="entry name" value="EAMA DOMAIN-CONTAINING PROTEIN"/>
    <property type="match status" value="1"/>
</dbReference>
<dbReference type="Gene3D" id="1.10.3730.20">
    <property type="match status" value="1"/>
</dbReference>
<feature type="transmembrane region" description="Helical" evidence="6">
    <location>
        <begin position="70"/>
        <end position="92"/>
    </location>
</feature>
<protein>
    <submittedName>
        <fullName evidence="8">DMT family transporter</fullName>
    </submittedName>
</protein>
<dbReference type="SUPFAM" id="SSF103481">
    <property type="entry name" value="Multidrug resistance efflux transporter EmrE"/>
    <property type="match status" value="2"/>
</dbReference>
<evidence type="ECO:0000256" key="5">
    <source>
        <dbReference type="ARBA" id="ARBA00023136"/>
    </source>
</evidence>
<evidence type="ECO:0000256" key="6">
    <source>
        <dbReference type="SAM" id="Phobius"/>
    </source>
</evidence>
<keyword evidence="3 6" id="KW-0812">Transmembrane</keyword>
<name>A0ABN1IDP4_9GAMM</name>
<dbReference type="Proteomes" id="UP001501523">
    <property type="component" value="Unassembled WGS sequence"/>
</dbReference>
<feature type="transmembrane region" description="Helical" evidence="6">
    <location>
        <begin position="185"/>
        <end position="204"/>
    </location>
</feature>
<dbReference type="InterPro" id="IPR000620">
    <property type="entry name" value="EamA_dom"/>
</dbReference>
<evidence type="ECO:0000313" key="8">
    <source>
        <dbReference type="EMBL" id="GAA0709251.1"/>
    </source>
</evidence>
<keyword evidence="9" id="KW-1185">Reference proteome</keyword>